<evidence type="ECO:0000256" key="1">
    <source>
        <dbReference type="ARBA" id="ARBA00006821"/>
    </source>
</evidence>
<reference evidence="5 6" key="1">
    <citation type="submission" date="2019-05" db="EMBL/GenBank/DDBJ databases">
        <title>Streptomyces marianii sp. nov., a novel marine actinomycete from southern coast of India.</title>
        <authorList>
            <person name="Iniyan A.M."/>
            <person name="Wink J."/>
            <person name="Ramprasad E."/>
            <person name="Ramana C.V."/>
            <person name="Bunk B."/>
            <person name="Sproer C."/>
            <person name="Joseph F.-J.R.S."/>
            <person name="Vincent S.G.P."/>
        </authorList>
    </citation>
    <scope>NUCLEOTIDE SEQUENCE [LARGE SCALE GENOMIC DNA]</scope>
    <source>
        <strain evidence="5 6">ICN19</strain>
    </source>
</reference>
<dbReference type="GO" id="GO:0005975">
    <property type="term" value="P:carbohydrate metabolic process"/>
    <property type="evidence" value="ECO:0007669"/>
    <property type="project" value="InterPro"/>
</dbReference>
<dbReference type="EMBL" id="VAWE01000001">
    <property type="protein sequence ID" value="TLQ41982.1"/>
    <property type="molecule type" value="Genomic_DNA"/>
</dbReference>
<evidence type="ECO:0000256" key="2">
    <source>
        <dbReference type="ARBA" id="ARBA00023277"/>
    </source>
</evidence>
<dbReference type="SUPFAM" id="SSF88713">
    <property type="entry name" value="Glycoside hydrolase/deacetylase"/>
    <property type="match status" value="1"/>
</dbReference>
<sequence>MPDPGDRHAPESSPGRAGTRRRRAVGPLSRTWRSGGRRADRGAGGAFVRAGAPLRADRLRRGRPPYPGSLGTAGHRGTRRGVRGTAASREEHAMTLVGSPVAVAFVHHANQLVIGNGYTDRDGITAICRGYAAVLQLHRRFSIPCSLHLSGTLLEALAWHHPEFLTEVRTGCSEGWLTLIGGTYAEPIMPLHDPAANARQLLTMADLLRHHLAVPDGATSTVWLPERVWDPALAAQLTDRSLPHGGFRRVLVDDRVLAAPGSARSLADRSGPYGVGGGPSVNATGRVDPALLQPRQITVEGRGLQMVPICSHLRYLIPARSLEHLSALEEFVADVRSRADHPERLLLVYADDLERTAGVAGWEPALAGYRRAIRWFGQHPLVQPVALDAWLDVNPPQAGSVPAAGTYFELAVDWRAGEDYRGWAGNPQWHPYATLLAELGSRIRTARGLDRADARLTALAEKLVMVGTHESAWNDQEDGQRRLAPWVRATASHARLARPLLAAARWATAGSRMPEATICDIDGDGTDELILTGGDVWCLVAPAEGARVCLLAHRYPECTGREAPDLDPPGAAVIVGNPVDHWNLQEELHRFMDAPPAHPGALADHHPHLAWHPQPPVHTGRAVTIDLLPAAPNPFMRKRRYALIAGVPALASCLYGVPDRPITVENLVIPDYLGALRTGRAGIEQVGGGCWTGWRWNDRQCWIGYDPAQSHLAAPIWTAAGHGHPLALTAESGHLDLLIGAGTAHDTSVTAWLSTARSALHTDPLP</sequence>
<evidence type="ECO:0000313" key="6">
    <source>
        <dbReference type="Proteomes" id="UP000305921"/>
    </source>
</evidence>
<dbReference type="Proteomes" id="UP000305921">
    <property type="component" value="Unassembled WGS sequence"/>
</dbReference>
<dbReference type="Gene3D" id="3.20.110.20">
    <property type="match status" value="1"/>
</dbReference>
<organism evidence="5 6">
    <name type="scientific">Streptomyces marianii</name>
    <dbReference type="NCBI Taxonomy" id="1817406"/>
    <lineage>
        <taxon>Bacteria</taxon>
        <taxon>Bacillati</taxon>
        <taxon>Actinomycetota</taxon>
        <taxon>Actinomycetes</taxon>
        <taxon>Kitasatosporales</taxon>
        <taxon>Streptomycetaceae</taxon>
        <taxon>Streptomyces</taxon>
    </lineage>
</organism>
<gene>
    <name evidence="5" type="ORF">FEF34_00650</name>
</gene>
<protein>
    <recommendedName>
        <fullName evidence="4">Glycoside hydrolase family 57 N-terminal domain-containing protein</fullName>
    </recommendedName>
</protein>
<comment type="similarity">
    <text evidence="1">Belongs to the glycosyl hydrolase 57 family.</text>
</comment>
<feature type="domain" description="Glycoside hydrolase family 57 N-terminal" evidence="4">
    <location>
        <begin position="141"/>
        <end position="362"/>
    </location>
</feature>
<name>A0A5R9DYY4_9ACTN</name>
<keyword evidence="2" id="KW-0119">Carbohydrate metabolism</keyword>
<dbReference type="Pfam" id="PF03065">
    <property type="entry name" value="Glyco_hydro_57"/>
    <property type="match status" value="1"/>
</dbReference>
<accession>A0A5R9DYY4</accession>
<proteinExistence type="inferred from homology"/>
<dbReference type="InterPro" id="IPR011330">
    <property type="entry name" value="Glyco_hydro/deAcase_b/a-brl"/>
</dbReference>
<evidence type="ECO:0000256" key="3">
    <source>
        <dbReference type="SAM" id="MobiDB-lite"/>
    </source>
</evidence>
<evidence type="ECO:0000313" key="5">
    <source>
        <dbReference type="EMBL" id="TLQ41982.1"/>
    </source>
</evidence>
<dbReference type="GO" id="GO:0003824">
    <property type="term" value="F:catalytic activity"/>
    <property type="evidence" value="ECO:0007669"/>
    <property type="project" value="InterPro"/>
</dbReference>
<dbReference type="OrthoDB" id="6286688at2"/>
<feature type="region of interest" description="Disordered" evidence="3">
    <location>
        <begin position="1"/>
        <end position="87"/>
    </location>
</feature>
<comment type="caution">
    <text evidence="5">The sequence shown here is derived from an EMBL/GenBank/DDBJ whole genome shotgun (WGS) entry which is preliminary data.</text>
</comment>
<keyword evidence="6" id="KW-1185">Reference proteome</keyword>
<feature type="compositionally biased region" description="Basic and acidic residues" evidence="3">
    <location>
        <begin position="1"/>
        <end position="10"/>
    </location>
</feature>
<dbReference type="AlphaFoldDB" id="A0A5R9DYY4"/>
<evidence type="ECO:0000259" key="4">
    <source>
        <dbReference type="Pfam" id="PF03065"/>
    </source>
</evidence>
<dbReference type="InterPro" id="IPR004300">
    <property type="entry name" value="Glyco_hydro_57_N"/>
</dbReference>